<dbReference type="AlphaFoldDB" id="A0A078APT6"/>
<feature type="compositionally biased region" description="Basic and acidic residues" evidence="1">
    <location>
        <begin position="217"/>
        <end position="226"/>
    </location>
</feature>
<sequence>MMDVHEQQMRMTKNREKFALEMEAKGQKQRFGYFSHPLGLTVGDSSTFYDKPSKDNILQSNLIGKEKYEVGKVKQVLTNPSRGTGDTFEKLKSNAIGDAFIDPGQYFLRKNDRSQSQGVFRPSGCNKTVRNSEFGHLHNGPPPRPQPEKQKNFLTRSTYEMFQKKLPYSEDQYEHKEDDKRNDYIDNRSKILQPERPYTSTVRQRGTFYGSKITFGTDKDFPDKPRNPPRPPSYGPFKRPNLPHQGYNKTIGANMNYIEDPLEDPIQYKKGVKGPIWKGPNYGITRPIQTIHDYFRNSARENAFLFSR</sequence>
<dbReference type="Proteomes" id="UP000039865">
    <property type="component" value="Unassembled WGS sequence"/>
</dbReference>
<reference evidence="2 3" key="1">
    <citation type="submission" date="2014-06" db="EMBL/GenBank/DDBJ databases">
        <authorList>
            <person name="Swart Estienne"/>
        </authorList>
    </citation>
    <scope>NUCLEOTIDE SEQUENCE [LARGE SCALE GENOMIC DNA]</scope>
    <source>
        <strain evidence="2 3">130c</strain>
    </source>
</reference>
<keyword evidence="3" id="KW-1185">Reference proteome</keyword>
<feature type="region of interest" description="Disordered" evidence="1">
    <location>
        <begin position="212"/>
        <end position="243"/>
    </location>
</feature>
<proteinExistence type="predicted"/>
<gene>
    <name evidence="2" type="primary">Contig1229.g1347</name>
    <name evidence="2" type="ORF">STYLEM_11980</name>
</gene>
<feature type="compositionally biased region" description="Basic and acidic residues" evidence="1">
    <location>
        <begin position="172"/>
        <end position="185"/>
    </location>
</feature>
<accession>A0A078APT6</accession>
<feature type="region of interest" description="Disordered" evidence="1">
    <location>
        <begin position="166"/>
        <end position="185"/>
    </location>
</feature>
<dbReference type="InParanoid" id="A0A078APT6"/>
<dbReference type="OrthoDB" id="283553at2759"/>
<evidence type="ECO:0000256" key="1">
    <source>
        <dbReference type="SAM" id="MobiDB-lite"/>
    </source>
</evidence>
<protein>
    <submittedName>
        <fullName evidence="2">Uncharacterized protein</fullName>
    </submittedName>
</protein>
<evidence type="ECO:0000313" key="2">
    <source>
        <dbReference type="EMBL" id="CDW82943.1"/>
    </source>
</evidence>
<dbReference type="EMBL" id="CCKQ01011382">
    <property type="protein sequence ID" value="CDW82943.1"/>
    <property type="molecule type" value="Genomic_DNA"/>
</dbReference>
<feature type="region of interest" description="Disordered" evidence="1">
    <location>
        <begin position="113"/>
        <end position="150"/>
    </location>
</feature>
<organism evidence="2 3">
    <name type="scientific">Stylonychia lemnae</name>
    <name type="common">Ciliate</name>
    <dbReference type="NCBI Taxonomy" id="5949"/>
    <lineage>
        <taxon>Eukaryota</taxon>
        <taxon>Sar</taxon>
        <taxon>Alveolata</taxon>
        <taxon>Ciliophora</taxon>
        <taxon>Intramacronucleata</taxon>
        <taxon>Spirotrichea</taxon>
        <taxon>Stichotrichia</taxon>
        <taxon>Sporadotrichida</taxon>
        <taxon>Oxytrichidae</taxon>
        <taxon>Stylonychinae</taxon>
        <taxon>Stylonychia</taxon>
    </lineage>
</organism>
<name>A0A078APT6_STYLE</name>
<evidence type="ECO:0000313" key="3">
    <source>
        <dbReference type="Proteomes" id="UP000039865"/>
    </source>
</evidence>